<keyword evidence="1" id="KW-0175">Coiled coil</keyword>
<sequence length="404" mass="47601">MSLLDKIFGRKNKSISLSEAFKDFNESIKGSSGDSKKKNELKSYVDDIKENIERLEESSTPDEMGRNAEQIKNDYCRRARNILNNISYSDLEKFLERVRDLSPSPRESKYLSYFFEEEVKALKNNIRALIEKAKEIKEEVGATEEEKKILEELKDLDEIVNSLKSKRNKLSRLKEELDERNKDIQGLEEEISEIDISKEKKIKKTIQELEEEKKETKKEISAKLGFLSRILRKYEYETNKDIPYADNPHLIPVNKDIEYFEDLIDRVYNLVSDEKIELDQKKTRKLNELKKGEIDLKSEIEKLNSVADKIKEKKKIMEAEIKPKRQKISKLEGKISTIKEEKEELKHKKQKIGERKDQLMEKKKNKISEIIDSLEEYTNCDIKLDKDDLNKIEIDDYVNLNKIP</sequence>
<accession>A0A1Q6DUV1</accession>
<evidence type="ECO:0000313" key="3">
    <source>
        <dbReference type="Proteomes" id="UP000185744"/>
    </source>
</evidence>
<keyword evidence="3" id="KW-1185">Reference proteome</keyword>
<evidence type="ECO:0000256" key="1">
    <source>
        <dbReference type="SAM" id="Coils"/>
    </source>
</evidence>
<gene>
    <name evidence="2" type="ORF">BTN85_0636</name>
</gene>
<protein>
    <submittedName>
        <fullName evidence="2">Uncharacterized protein</fullName>
    </submittedName>
</protein>
<dbReference type="STRING" id="1903181.BTN85_0636"/>
<feature type="coiled-coil region" evidence="1">
    <location>
        <begin position="293"/>
        <end position="362"/>
    </location>
</feature>
<dbReference type="Proteomes" id="UP000185744">
    <property type="component" value="Unassembled WGS sequence"/>
</dbReference>
<organism evidence="2 3">
    <name type="scientific">Methanohalarchaeum thermophilum</name>
    <dbReference type="NCBI Taxonomy" id="1903181"/>
    <lineage>
        <taxon>Archaea</taxon>
        <taxon>Methanobacteriati</taxon>
        <taxon>Methanobacteriota</taxon>
        <taxon>Methanonatronarchaeia</taxon>
        <taxon>Methanonatronarchaeales</taxon>
        <taxon>Methanonatronarchaeaceae</taxon>
        <taxon>Candidatus Methanohalarchaeum</taxon>
    </lineage>
</organism>
<dbReference type="EMBL" id="MSDW01000001">
    <property type="protein sequence ID" value="OKY78151.1"/>
    <property type="molecule type" value="Genomic_DNA"/>
</dbReference>
<evidence type="ECO:0000313" key="2">
    <source>
        <dbReference type="EMBL" id="OKY78151.1"/>
    </source>
</evidence>
<proteinExistence type="predicted"/>
<name>A0A1Q6DUV1_METT1</name>
<reference evidence="2" key="1">
    <citation type="submission" date="2016-12" db="EMBL/GenBank/DDBJ databases">
        <title>Discovery of methanogenic haloarchaea.</title>
        <authorList>
            <person name="Sorokin D.Y."/>
            <person name="Makarova K.S."/>
            <person name="Abbas B."/>
            <person name="Ferrer M."/>
            <person name="Golyshin P.N."/>
        </authorList>
    </citation>
    <scope>NUCLEOTIDE SEQUENCE [LARGE SCALE GENOMIC DNA]</scope>
    <source>
        <strain evidence="2">HMET1</strain>
    </source>
</reference>
<comment type="caution">
    <text evidence="2">The sequence shown here is derived from an EMBL/GenBank/DDBJ whole genome shotgun (WGS) entry which is preliminary data.</text>
</comment>
<feature type="coiled-coil region" evidence="1">
    <location>
        <begin position="119"/>
        <end position="219"/>
    </location>
</feature>
<dbReference type="InParanoid" id="A0A1Q6DUV1"/>
<dbReference type="AlphaFoldDB" id="A0A1Q6DUV1"/>